<dbReference type="Pfam" id="PF03953">
    <property type="entry name" value="Tubulin_C"/>
    <property type="match status" value="1"/>
</dbReference>
<feature type="compositionally biased region" description="Low complexity" evidence="9">
    <location>
        <begin position="94"/>
        <end position="104"/>
    </location>
</feature>
<dbReference type="InterPro" id="IPR037103">
    <property type="entry name" value="Tubulin/FtsZ-like_C"/>
</dbReference>
<dbReference type="SMART" id="SM00369">
    <property type="entry name" value="LRR_TYP"/>
    <property type="match status" value="3"/>
</dbReference>
<evidence type="ECO:0000256" key="8">
    <source>
        <dbReference type="ARBA" id="ARBA00049117"/>
    </source>
</evidence>
<feature type="compositionally biased region" description="Basic residues" evidence="9">
    <location>
        <begin position="1344"/>
        <end position="1355"/>
    </location>
</feature>
<feature type="compositionally biased region" description="Low complexity" evidence="9">
    <location>
        <begin position="1042"/>
        <end position="1076"/>
    </location>
</feature>
<dbReference type="PRINTS" id="PR01161">
    <property type="entry name" value="TUBULIN"/>
</dbReference>
<evidence type="ECO:0000256" key="3">
    <source>
        <dbReference type="ARBA" id="ARBA00022701"/>
    </source>
</evidence>
<dbReference type="SUPFAM" id="SSF52058">
    <property type="entry name" value="L domain-like"/>
    <property type="match status" value="1"/>
</dbReference>
<dbReference type="GO" id="GO:0005200">
    <property type="term" value="F:structural constituent of cytoskeleton"/>
    <property type="evidence" value="ECO:0007669"/>
    <property type="project" value="InterPro"/>
</dbReference>
<evidence type="ECO:0000256" key="5">
    <source>
        <dbReference type="ARBA" id="ARBA00022741"/>
    </source>
</evidence>
<proteinExistence type="inferred from homology"/>
<dbReference type="GO" id="GO:0005874">
    <property type="term" value="C:microtubule"/>
    <property type="evidence" value="ECO:0007669"/>
    <property type="project" value="UniProtKB-KW"/>
</dbReference>
<evidence type="ECO:0000256" key="9">
    <source>
        <dbReference type="SAM" id="MobiDB-lite"/>
    </source>
</evidence>
<dbReference type="InterPro" id="IPR001611">
    <property type="entry name" value="Leu-rich_rpt"/>
</dbReference>
<dbReference type="SMART" id="SM00864">
    <property type="entry name" value="Tubulin"/>
    <property type="match status" value="1"/>
</dbReference>
<sequence length="1432" mass="155624">FCSLTAARLQRNDGAHSRGQSTNTKVAAAAGRSGSTPSSPVRQRDASPTSTGSATACEQAARRVPARQRLAKQAQTQLLSQLWRFGSTQRRRAGGPLRRLPQPRSARRRSRPPAVRRYLPIILKVGAADPAAIKAKAAGRRGAAAPPTWTWTTALPRRTRARRAANTGARPCAAEILDSELDFDSDSDWAAFVRVFTGLDCCSSAAGSQPQLAASQQPLTTRRKPLHPAMRECISIHVGQAGIQIGNACWELYCLEHGIQPDGLNDARQGEVRRLAGAVLLRDPSGGYGAAHLRDLEPPWSTRSSTGWRGRTAQACRASWFFTSFGGGTGAGFTSLLCDRLSSEYGKRAKLQFAVYRAPQVSTAVVEPFNAILCTHGTLPHTDCAFMVDNEAIYDICRRNLDVERPTYTNLNRLIAQIVSSITVSLRFDGSLNVDHEFQTTSCPTPRSTSPGNYAPIRLDREGNTRQLKVRDITYACFEPGNQMVKCDPRQRQVHVLLPAVPGGDVSSRRSTTPSRRSRTSARSSSWTGAPPASRSALNYQPPVAVPGRRPREGASSGLHAEATRTPSLRPGTGWPNKFDLLYSKRAFVHWYVGEGMEEGERTTRRSAVDSVEGEEEEVEEFGKDKDEPRMLAASAAAHLPRGLRELPDRAAPQHVSAVALLLTAGGQTRQARGDALPAPLPLRAGFSGADGASVDCSRRGLTAAPTRRTDLPLDTVGLDSTSTGSRTCRAELAEAARTAPALAAGNRIDWLDGRLLADCRGCGSFAWPSTSSASCHRRPDCRRSSLAAARLHRLPRLVEVRLANNRIQATAVPADAAEAPSSTAMRLLLDLSDNRWPPCRRFSLPRSVRPPARPLRHARLGFHRRRPRLVASSRCWPRWPAVPATASARVAWTASACAASASPVCPLFVFHFSGRRQNRRLHLRALTCPATLAVIEPGARLPLWPALHRVARPVRQPLSTCPTAGCRPPLLARPATARPVRQLPDDFRLSARRRQPPPPCRNLRLAGNRLRVDNLRPWLGLCGRLTRLDLSRNRVRRLPPRLARLPAPPHLTSATTASPRSTPSTSPPLRSRSSTCPATACRFSPTTRRPVWSACTRPPMAISTVDNAAFQRARLTLLDLSDNPMEARTLALFKGILDRLAPTLRVLRLNRTKSIPTCETTPGASSAPSSSSEELELAACNIRSAPGPQAALPPRLRHLVLDRNPIVRLNLGAFSGAPGLELLTCRGCTSQSPLWTPARWPPSRLLRRLDFWLSAALRLRRRRPSPLGFQHPQVVGMYAEAEAAAVPSPAAAGASEINGPRADLLCAWPPELRGRPVSERLLTRTSAASAALAGSPSADAVRSRSRRRLPALPQHRHQLERPLPGRLGVSGVVGGGGWRPAVVMLGPRSCGLNDDFAEGGSFYATRLSEARDHCGEVPGRRLFCRRRCVVA</sequence>
<name>A0A1I8FE96_9PLAT</name>
<keyword evidence="3" id="KW-0493">Microtubule</keyword>
<feature type="domain" description="Tubulin/FtsZ GTPase" evidence="10">
    <location>
        <begin position="235"/>
        <end position="430"/>
    </location>
</feature>
<keyword evidence="7" id="KW-0342">GTP-binding</keyword>
<evidence type="ECO:0000256" key="4">
    <source>
        <dbReference type="ARBA" id="ARBA00022737"/>
    </source>
</evidence>
<dbReference type="GO" id="GO:0016787">
    <property type="term" value="F:hydrolase activity"/>
    <property type="evidence" value="ECO:0007669"/>
    <property type="project" value="UniProtKB-KW"/>
</dbReference>
<keyword evidence="5" id="KW-0547">Nucleotide-binding</keyword>
<evidence type="ECO:0000256" key="6">
    <source>
        <dbReference type="ARBA" id="ARBA00022801"/>
    </source>
</evidence>
<protein>
    <submittedName>
        <fullName evidence="12">Tubulin domain-containing protein</fullName>
    </submittedName>
</protein>
<organism evidence="11 12">
    <name type="scientific">Macrostomum lignano</name>
    <dbReference type="NCBI Taxonomy" id="282301"/>
    <lineage>
        <taxon>Eukaryota</taxon>
        <taxon>Metazoa</taxon>
        <taxon>Spiralia</taxon>
        <taxon>Lophotrochozoa</taxon>
        <taxon>Platyhelminthes</taxon>
        <taxon>Rhabditophora</taxon>
        <taxon>Macrostomorpha</taxon>
        <taxon>Macrostomida</taxon>
        <taxon>Macrostomidae</taxon>
        <taxon>Macrostomum</taxon>
    </lineage>
</organism>
<dbReference type="WBParaSite" id="maker-unitig_31385-snap-gene-0.2-mRNA-1">
    <property type="protein sequence ID" value="maker-unitig_31385-snap-gene-0.2-mRNA-1"/>
    <property type="gene ID" value="maker-unitig_31385-snap-gene-0.2"/>
</dbReference>
<feature type="compositionally biased region" description="Low complexity" evidence="9">
    <location>
        <begin position="1329"/>
        <end position="1341"/>
    </location>
</feature>
<feature type="region of interest" description="Disordered" evidence="9">
    <location>
        <begin position="1329"/>
        <end position="1355"/>
    </location>
</feature>
<evidence type="ECO:0000256" key="7">
    <source>
        <dbReference type="ARBA" id="ARBA00023134"/>
    </source>
</evidence>
<feature type="compositionally biased region" description="Low complexity" evidence="9">
    <location>
        <begin position="440"/>
        <end position="451"/>
    </location>
</feature>
<keyword evidence="2" id="KW-0433">Leucine-rich repeat</keyword>
<dbReference type="GO" id="GO:0005525">
    <property type="term" value="F:GTP binding"/>
    <property type="evidence" value="ECO:0007669"/>
    <property type="project" value="UniProtKB-KW"/>
</dbReference>
<dbReference type="PROSITE" id="PS00227">
    <property type="entry name" value="TUBULIN"/>
    <property type="match status" value="1"/>
</dbReference>
<dbReference type="PROSITE" id="PS51450">
    <property type="entry name" value="LRR"/>
    <property type="match status" value="1"/>
</dbReference>
<keyword evidence="4" id="KW-0677">Repeat</keyword>
<dbReference type="InterPro" id="IPR008280">
    <property type="entry name" value="Tub_FtsZ_C"/>
</dbReference>
<feature type="compositionally biased region" description="Low complexity" evidence="9">
    <location>
        <begin position="509"/>
        <end position="526"/>
    </location>
</feature>
<dbReference type="Proteomes" id="UP000095280">
    <property type="component" value="Unplaced"/>
</dbReference>
<dbReference type="Gene3D" id="3.30.1330.20">
    <property type="entry name" value="Tubulin/FtsZ, C-terminal domain"/>
    <property type="match status" value="1"/>
</dbReference>
<dbReference type="GO" id="GO:0007017">
    <property type="term" value="P:microtubule-based process"/>
    <property type="evidence" value="ECO:0007669"/>
    <property type="project" value="InterPro"/>
</dbReference>
<evidence type="ECO:0000313" key="11">
    <source>
        <dbReference type="Proteomes" id="UP000095280"/>
    </source>
</evidence>
<dbReference type="InterPro" id="IPR018316">
    <property type="entry name" value="Tubulin/FtsZ_2-layer-sand-dom"/>
</dbReference>
<dbReference type="InterPro" id="IPR000217">
    <property type="entry name" value="Tubulin"/>
</dbReference>
<dbReference type="InterPro" id="IPR032675">
    <property type="entry name" value="LRR_dom_sf"/>
</dbReference>
<dbReference type="SUPFAM" id="SSF55307">
    <property type="entry name" value="Tubulin C-terminal domain-like"/>
    <property type="match status" value="1"/>
</dbReference>
<dbReference type="InterPro" id="IPR003591">
    <property type="entry name" value="Leu-rich_rpt_typical-subtyp"/>
</dbReference>
<comment type="similarity">
    <text evidence="1">Belongs to the tubulin family.</text>
</comment>
<dbReference type="Gene3D" id="3.40.50.1440">
    <property type="entry name" value="Tubulin/FtsZ, GTPase domain"/>
    <property type="match status" value="2"/>
</dbReference>
<dbReference type="InterPro" id="IPR017975">
    <property type="entry name" value="Tubulin_CS"/>
</dbReference>
<dbReference type="InterPro" id="IPR003008">
    <property type="entry name" value="Tubulin_FtsZ_GTPase"/>
</dbReference>
<feature type="region of interest" description="Disordered" evidence="9">
    <location>
        <begin position="7"/>
        <end position="112"/>
    </location>
</feature>
<dbReference type="SUPFAM" id="SSF52490">
    <property type="entry name" value="Tubulin nucleotide-binding domain-like"/>
    <property type="match status" value="1"/>
</dbReference>
<dbReference type="InterPro" id="IPR002452">
    <property type="entry name" value="Alpha_tubulin"/>
</dbReference>
<dbReference type="Gene3D" id="1.10.287.600">
    <property type="entry name" value="Helix hairpin bin"/>
    <property type="match status" value="1"/>
</dbReference>
<evidence type="ECO:0000256" key="2">
    <source>
        <dbReference type="ARBA" id="ARBA00022614"/>
    </source>
</evidence>
<evidence type="ECO:0000313" key="12">
    <source>
        <dbReference type="WBParaSite" id="maker-unitig_31385-snap-gene-0.2-mRNA-1"/>
    </source>
</evidence>
<dbReference type="PANTHER" id="PTHR11588">
    <property type="entry name" value="TUBULIN"/>
    <property type="match status" value="1"/>
</dbReference>
<keyword evidence="11" id="KW-1185">Reference proteome</keyword>
<accession>A0A1I8FE96</accession>
<feature type="region of interest" description="Disordered" evidence="9">
    <location>
        <begin position="1042"/>
        <end position="1081"/>
    </location>
</feature>
<evidence type="ECO:0000259" key="10">
    <source>
        <dbReference type="SMART" id="SM00864"/>
    </source>
</evidence>
<keyword evidence="6" id="KW-0378">Hydrolase</keyword>
<comment type="catalytic activity">
    <reaction evidence="8">
        <text>GTP + H2O = GDP + phosphate + H(+)</text>
        <dbReference type="Rhea" id="RHEA:19669"/>
        <dbReference type="ChEBI" id="CHEBI:15377"/>
        <dbReference type="ChEBI" id="CHEBI:15378"/>
        <dbReference type="ChEBI" id="CHEBI:37565"/>
        <dbReference type="ChEBI" id="CHEBI:43474"/>
        <dbReference type="ChEBI" id="CHEBI:58189"/>
    </reaction>
    <physiologicalReaction direction="left-to-right" evidence="8">
        <dbReference type="Rhea" id="RHEA:19670"/>
    </physiologicalReaction>
</comment>
<feature type="region of interest" description="Disordered" evidence="9">
    <location>
        <begin position="439"/>
        <end position="458"/>
    </location>
</feature>
<dbReference type="InterPro" id="IPR023123">
    <property type="entry name" value="Tubulin_C"/>
</dbReference>
<reference evidence="12" key="1">
    <citation type="submission" date="2016-11" db="UniProtKB">
        <authorList>
            <consortium name="WormBaseParasite"/>
        </authorList>
    </citation>
    <scope>IDENTIFICATION</scope>
</reference>
<evidence type="ECO:0000256" key="1">
    <source>
        <dbReference type="ARBA" id="ARBA00009636"/>
    </source>
</evidence>
<dbReference type="InterPro" id="IPR036525">
    <property type="entry name" value="Tubulin/FtsZ_GTPase_sf"/>
</dbReference>
<feature type="compositionally biased region" description="Polar residues" evidence="9">
    <location>
        <begin position="33"/>
        <end position="56"/>
    </location>
</feature>
<dbReference type="PRINTS" id="PR01162">
    <property type="entry name" value="ALPHATUBULIN"/>
</dbReference>
<dbReference type="Pfam" id="PF00091">
    <property type="entry name" value="Tubulin"/>
    <property type="match status" value="1"/>
</dbReference>
<dbReference type="Gene3D" id="3.80.10.10">
    <property type="entry name" value="Ribonuclease Inhibitor"/>
    <property type="match status" value="1"/>
</dbReference>
<feature type="region of interest" description="Disordered" evidence="9">
    <location>
        <begin position="498"/>
        <end position="576"/>
    </location>
</feature>